<evidence type="ECO:0000313" key="2">
    <source>
        <dbReference type="Proteomes" id="UP000076998"/>
    </source>
</evidence>
<sequence length="212" mass="22718">MTDAPIDAAARLEAALASLDPSARVQAAMTAGTHPRSEYIPVLVAQCRIEPQFLVREMLTWALTRHDADEVLDLLIGELRSRGAQVRAQALHTMSKIGGPRVWPAVTTELLKDADDTVARTAWRTAARHVPAAEASALADVLATQFARGEDDTRRSLSEAFATIGEPARPQVDWALATGGPYTRAHAAVTARLMDDPEVTYAEAVVAVAESA</sequence>
<gene>
    <name evidence="1" type="ORF">AYL44_07580</name>
</gene>
<accession>A0A177KAZ2</accession>
<dbReference type="EMBL" id="LSTV01000002">
    <property type="protein sequence ID" value="OAH50314.1"/>
    <property type="molecule type" value="Genomic_DNA"/>
</dbReference>
<comment type="caution">
    <text evidence="1">The sequence shown here is derived from an EMBL/GenBank/DDBJ whole genome shotgun (WGS) entry which is preliminary data.</text>
</comment>
<dbReference type="Proteomes" id="UP000076998">
    <property type="component" value="Unassembled WGS sequence"/>
</dbReference>
<dbReference type="InterPro" id="IPR011989">
    <property type="entry name" value="ARM-like"/>
</dbReference>
<reference evidence="1 2" key="1">
    <citation type="submission" date="2016-02" db="EMBL/GenBank/DDBJ databases">
        <authorList>
            <person name="Wen L."/>
            <person name="He K."/>
            <person name="Yang H."/>
        </authorList>
    </citation>
    <scope>NUCLEOTIDE SEQUENCE [LARGE SCALE GENOMIC DNA]</scope>
    <source>
        <strain evidence="1 2">CD11_3</strain>
    </source>
</reference>
<proteinExistence type="predicted"/>
<dbReference type="Gene3D" id="1.25.10.10">
    <property type="entry name" value="Leucine-rich Repeat Variant"/>
    <property type="match status" value="1"/>
</dbReference>
<dbReference type="SUPFAM" id="SSF48371">
    <property type="entry name" value="ARM repeat"/>
    <property type="match status" value="1"/>
</dbReference>
<dbReference type="OrthoDB" id="9134742at2"/>
<protein>
    <recommendedName>
        <fullName evidence="3">HEAT repeat domain-containing protein</fullName>
    </recommendedName>
</protein>
<evidence type="ECO:0008006" key="3">
    <source>
        <dbReference type="Google" id="ProtNLM"/>
    </source>
</evidence>
<dbReference type="RefSeq" id="WP_064002677.1">
    <property type="nucleotide sequence ID" value="NZ_JBEYBI010000003.1"/>
</dbReference>
<name>A0A177KAZ2_9MICO</name>
<dbReference type="AlphaFoldDB" id="A0A177KAZ2"/>
<organism evidence="1 2">
    <name type="scientific">Microbacterium oleivorans</name>
    <dbReference type="NCBI Taxonomy" id="273677"/>
    <lineage>
        <taxon>Bacteria</taxon>
        <taxon>Bacillati</taxon>
        <taxon>Actinomycetota</taxon>
        <taxon>Actinomycetes</taxon>
        <taxon>Micrococcales</taxon>
        <taxon>Microbacteriaceae</taxon>
        <taxon>Microbacterium</taxon>
    </lineage>
</organism>
<evidence type="ECO:0000313" key="1">
    <source>
        <dbReference type="EMBL" id="OAH50314.1"/>
    </source>
</evidence>
<dbReference type="Pfam" id="PF13646">
    <property type="entry name" value="HEAT_2"/>
    <property type="match status" value="1"/>
</dbReference>
<dbReference type="InterPro" id="IPR016024">
    <property type="entry name" value="ARM-type_fold"/>
</dbReference>